<organism evidence="8 9">
    <name type="scientific">Microbulbifer donghaiensis</name>
    <dbReference type="NCBI Taxonomy" id="494016"/>
    <lineage>
        <taxon>Bacteria</taxon>
        <taxon>Pseudomonadati</taxon>
        <taxon>Pseudomonadota</taxon>
        <taxon>Gammaproteobacteria</taxon>
        <taxon>Cellvibrionales</taxon>
        <taxon>Microbulbiferaceae</taxon>
        <taxon>Microbulbifer</taxon>
    </lineage>
</organism>
<evidence type="ECO:0000313" key="9">
    <source>
        <dbReference type="Proteomes" id="UP000184170"/>
    </source>
</evidence>
<dbReference type="InterPro" id="IPR008928">
    <property type="entry name" value="6-hairpin_glycosidase_sf"/>
</dbReference>
<gene>
    <name evidence="8" type="ORF">SAMN04487965_0211</name>
</gene>
<dbReference type="Gene3D" id="1.50.10.140">
    <property type="match status" value="2"/>
</dbReference>
<name>A0A1M4UN95_9GAMM</name>
<evidence type="ECO:0000259" key="7">
    <source>
        <dbReference type="Pfam" id="PF17167"/>
    </source>
</evidence>
<evidence type="ECO:0000313" key="8">
    <source>
        <dbReference type="EMBL" id="SHE58186.1"/>
    </source>
</evidence>
<dbReference type="SMART" id="SM01068">
    <property type="entry name" value="CBM_X"/>
    <property type="match status" value="2"/>
</dbReference>
<evidence type="ECO:0000259" key="5">
    <source>
        <dbReference type="Pfam" id="PF06165"/>
    </source>
</evidence>
<dbReference type="Gene3D" id="1.50.10.10">
    <property type="match status" value="1"/>
</dbReference>
<dbReference type="InterPro" id="IPR037018">
    <property type="entry name" value="GH65_N"/>
</dbReference>
<keyword evidence="9" id="KW-1185">Reference proteome</keyword>
<dbReference type="SUPFAM" id="SSF74650">
    <property type="entry name" value="Galactose mutarotase-like"/>
    <property type="match status" value="2"/>
</dbReference>
<feature type="transmembrane region" description="Helical" evidence="4">
    <location>
        <begin position="377"/>
        <end position="403"/>
    </location>
</feature>
<feature type="transmembrane region" description="Helical" evidence="4">
    <location>
        <begin position="780"/>
        <end position="803"/>
    </location>
</feature>
<dbReference type="PANTHER" id="PTHR37469:SF2">
    <property type="entry name" value="CELLOBIONIC ACID PHOSPHORYLASE"/>
    <property type="match status" value="1"/>
</dbReference>
<dbReference type="GO" id="GO:0016757">
    <property type="term" value="F:glycosyltransferase activity"/>
    <property type="evidence" value="ECO:0007669"/>
    <property type="project" value="UniProtKB-KW"/>
</dbReference>
<dbReference type="InterPro" id="IPR011013">
    <property type="entry name" value="Gal_mutarotase_sf_dom"/>
</dbReference>
<dbReference type="InterPro" id="IPR033432">
    <property type="entry name" value="GH94_catalytic"/>
</dbReference>
<dbReference type="Proteomes" id="UP000184170">
    <property type="component" value="Unassembled WGS sequence"/>
</dbReference>
<dbReference type="Pfam" id="PF06165">
    <property type="entry name" value="GH94_b-supersand"/>
    <property type="match status" value="2"/>
</dbReference>
<dbReference type="InterPro" id="IPR052047">
    <property type="entry name" value="GH94_Enzymes"/>
</dbReference>
<feature type="domain" description="Glycosyl hydrolase 94 supersandwich" evidence="5">
    <location>
        <begin position="2096"/>
        <end position="2366"/>
    </location>
</feature>
<accession>A0A1M4UN95</accession>
<feature type="region of interest" description="Disordered" evidence="3">
    <location>
        <begin position="20"/>
        <end position="46"/>
    </location>
</feature>
<keyword evidence="4" id="KW-1133">Transmembrane helix</keyword>
<protein>
    <submittedName>
        <fullName evidence="8">Cyclic beta-1,2-glucan synthetase</fullName>
    </submittedName>
</protein>
<evidence type="ECO:0000256" key="4">
    <source>
        <dbReference type="SAM" id="Phobius"/>
    </source>
</evidence>
<evidence type="ECO:0000256" key="3">
    <source>
        <dbReference type="SAM" id="MobiDB-lite"/>
    </source>
</evidence>
<feature type="transmembrane region" description="Helical" evidence="4">
    <location>
        <begin position="348"/>
        <end position="371"/>
    </location>
</feature>
<evidence type="ECO:0000256" key="2">
    <source>
        <dbReference type="ARBA" id="ARBA00022679"/>
    </source>
</evidence>
<dbReference type="GO" id="GO:0030246">
    <property type="term" value="F:carbohydrate binding"/>
    <property type="evidence" value="ECO:0007669"/>
    <property type="project" value="InterPro"/>
</dbReference>
<dbReference type="STRING" id="494016.SAMN04487965_0211"/>
<keyword evidence="1" id="KW-0328">Glycosyltransferase</keyword>
<evidence type="ECO:0000256" key="1">
    <source>
        <dbReference type="ARBA" id="ARBA00022676"/>
    </source>
</evidence>
<feature type="domain" description="Glycosyl hydrolase 94 supersandwich" evidence="5">
    <location>
        <begin position="1591"/>
        <end position="1864"/>
    </location>
</feature>
<dbReference type="SUPFAM" id="SSF48208">
    <property type="entry name" value="Six-hairpin glycosidases"/>
    <property type="match status" value="1"/>
</dbReference>
<feature type="transmembrane region" description="Helical" evidence="4">
    <location>
        <begin position="911"/>
        <end position="928"/>
    </location>
</feature>
<dbReference type="GO" id="GO:0005975">
    <property type="term" value="P:carbohydrate metabolic process"/>
    <property type="evidence" value="ECO:0007669"/>
    <property type="project" value="InterPro"/>
</dbReference>
<feature type="domain" description="Glycosyl hydrolase 94 catalytic" evidence="7">
    <location>
        <begin position="2379"/>
        <end position="2803"/>
    </location>
</feature>
<feature type="domain" description="Glycoamylase-like" evidence="6">
    <location>
        <begin position="1334"/>
        <end position="1545"/>
    </location>
</feature>
<feature type="transmembrane region" description="Helical" evidence="4">
    <location>
        <begin position="757"/>
        <end position="774"/>
    </location>
</feature>
<dbReference type="EMBL" id="FQVA01000001">
    <property type="protein sequence ID" value="SHE58186.1"/>
    <property type="molecule type" value="Genomic_DNA"/>
</dbReference>
<evidence type="ECO:0000259" key="6">
    <source>
        <dbReference type="Pfam" id="PF10091"/>
    </source>
</evidence>
<keyword evidence="4" id="KW-0812">Transmembrane</keyword>
<dbReference type="Pfam" id="PF17167">
    <property type="entry name" value="Glyco_hydro_94"/>
    <property type="match status" value="1"/>
</dbReference>
<dbReference type="InterPro" id="IPR010383">
    <property type="entry name" value="Glyco_hydrolase_94_b-supersand"/>
</dbReference>
<keyword evidence="4" id="KW-0472">Membrane</keyword>
<dbReference type="OrthoDB" id="9769991at2"/>
<dbReference type="InterPro" id="IPR012341">
    <property type="entry name" value="6hp_glycosidase-like_sf"/>
</dbReference>
<dbReference type="CDD" id="cd11756">
    <property type="entry name" value="GH94N_ChvB_NdvB_1_like"/>
    <property type="match status" value="1"/>
</dbReference>
<dbReference type="RefSeq" id="WP_073270597.1">
    <property type="nucleotide sequence ID" value="NZ_FQVA01000001.1"/>
</dbReference>
<dbReference type="PANTHER" id="PTHR37469">
    <property type="entry name" value="CELLOBIONIC ACID PHOSPHORYLASE-RELATED"/>
    <property type="match status" value="1"/>
</dbReference>
<sequence>MKSRRKLNWGSRAGRKFLSGLKSSRKAKLTPRAGGSSAAKRQRDKDRQLEVDIDALARRHKQRAGGARDYSLRSHLRRIENHFREIYRHLARRVEAGDRGSRGEEWLLDNRHIVQEALELVRESLPRHFLRQLPTIQDEGDRSDLRARALAKALVSDMAQPLDMDLVSELVDRYQGEVVMTTGELWALPAFLRLGLLDQLVQFADDTLAAEEEQTADDESNVSDVGIASVIISLRELRSHDWREFVESLSRVEATLRRDPAAAYAEMDFDSRNIYRDVIEELARSSDRDELEVARLAVERASSQSAGDRRRHVGYYLIEEGRQQLEAALVCKPTVRRRLYRAVSERAVAIYFSALALFSVPLIIALGIYLLASGLPFIQTLLVLIIVTVPLLGMALALVNGLITHTLPPRKLAKLDYELGLPDDRRTAVVMPVLLTDLEDLQRNLECLEVNFLNNDDPNLVFAILSDFADTPTKDEEGDAQLLVDADEQLRQLNQRYLENEGRSPFLLLHRRRCWNPKESCWMGWERKRGKLIEFNRLLRGEDTDFATCFGDRALLGDIRYVITLDADTHMPPGSARRLVGALAHPLNQALVDSGQRRVVAGFGFLQPRLETDPTSSADTIFTDVFSGDRTVDIYTHAVSDAYQDLFGEAIFTGKGIYDPRIFNETLVGSLPENAVLSHDLLEGAIGGTALMSDSVFYEQYPPNIFALLRRSHRWIRGDWQLLPWLRRKVRTASGDKVANPLPPIHRWKIVDNLRRSLEAPSLLTLFLLAWSGWLPGSAWLWTLGLLLVAATPVWVELLSLLWRTVAAPLYIHRHWRGSPTLLQQRFVHWGLSLALLPRYAFNALDAIVRTLYRLGISRHRLLEWTSAAHVNRLVGASAKAQETWRQLWVCPAFALIVTALLLWWGPANLLAAAPLLLAWLFAPQLIYRIDRPHRVTAPSISEADRRELRLVSRRTWHFFEQFMGPDDHWLPPDNYQEEPLAVLARRTSPTNIGLGLLSILSAYDFGYLDLSQLLARLGNSFDRMAGLERYRGHFLNWYETRELRPLQPRYVSSVDSGNLAASLLTVAQGLEELLLRPFDGRQLVLGIADTLGVVEETLQPDESADSMTAVQTVIGEIRELRERLEQRAADRHWWRTIDEIYEREVPALQERVIAVIESDDRNFSAEALSRLRQWLDELHHQAVGARRYQETFEPWQRLLESPPELYRQESAGQGDESPQAKFRALSNLLTGPVSMASLPAIRPDALKLIDALDSVLDGTTAEQKEEAAAWNQRLRAVLQTAADNTNIYCAELYGLVDRARRWVAEMDFAFLYDSERHLFHIGYNVTDAKLDPNYYDLLASESRLTGFLAIAKGDVPARHWRHLERPFRQLHRKVVLMSWSATLFEYLMPRLLMETPDRSLLWRACRNAIDAHRQFTGRLGLPWGISESGYYELDSHLHYQYHAFGVPGIGFRRDLGERIVVSPYSSMMALPFGADEVMENLRALRAHGGSGQYGLYEAIDFGRTAKPAPRRARVVRSYMSHHQGMILLALNNFFHDDIMLRRFHGDVRIGGLTALLHERIPSAPPAPRPWKRPGVMRSFHPEVALESWWASPQRPYAQYNLLSNGHLSVVQSADGGGGSYWHNIAVTRWQPDPTRHQWGQWCYVRDLDNSHLFSVGLAPCGGDGDNCSAHFSPQSIEFQRREAELFCRLQVALSSQHDIEVRRLIIKNESGRARRLLLANYAEVVLAPENEDLRHPAFAKLFVESQYLPEERTMLYRRRPRSSAEKPIYLAHGVLVPAGLKHQLAWETDRQRFLGRGGSPAYPQAVAAGLDGFTGTTGPVLDAVIASGQEVVVPAQAEIEVIYLTGVSKSRRELLSVLHSYRSQPKARWIFDLARMQSEQELRHLHIAAIDLPWMMDLLSAVLAPGGGLRASSQVLSQSAHIQPCLWSRGISGDNPILLVQIRNEQDIGFAESIIQAHTYWSGRGIGVDLVLIDEESAGYAQQTRDRLQQLIIDIRGRTMRKLNGSVVIVPGMELPAAERVRLLGAARTLLDSAAGSVAAQLEAAGAKLQAQLQPLPPFVPVHSADYAPEPTPVLERPDDLQFDNGIGGFSADGREYVLHLKAGQRPPAPWVNVIANPDFGCLVSESGSCCTWSGNSGEHRLTAWNNDPVRDPSGEALYLRDEETAEVWSPTPAPRAAKGDYQVYHGAGYSEYRHNSHGLKQAWRVFVDRTAPVKIGRLTLTNCWQRPRRLTVTYYLEWVQGLTRANSWPHLVSEFVADSHALLARNAFVPDPQPGVGFLTASLPPHGLTTDRHEFVGTGGDLAAPEAMFRIGLSGRVQCGGDPCAAYQVHVDLAPGDTQQVYFVLGEGADRAEALSLAAEFRQPERAERARTEFEQFWEDFLGSVQIQVPDRATELLVNRWLPYQTLACRLWGRSGFYQSSGAFGFRDQLQDVQALLWTHPEWTRGHILRAASRQFQEGDVLHWWHEKPLRGVRTRCSDDLLWLPFVTAQYIRTTGNYDILHQSVSYLQGPPLEKDENERYAEYATSDESGSLYEHCCRAIERAGAVGPHGLPVIGNGDWNDGFNRISTTGRGESVWMGWFLLRVCRDMAPLCEYIGDTALAEHYRQLGDNLYQQVEESGWDGAWYRRAYYDDGTPVGSAQSDECRIDLIAQTWSVLAPAEPAARAAEAMESAYRYLVQEDARQILLLAPAFDRTKKDPGYIKGYPPGIRENGGQYTHAATWAVWAAAGLGHSERAHHLFSLLNPITHTANADGVQRYRTEPYVLAGDVYGVAPHVGRGGWTWYSGASGWLYRGALEALLGARICDGNSLEIRPCLPGDWKQFQLSLRFGSSRYEIEVENCGGCPRKIWELTIDGVRATGERIPLADDGGEHRVRVIFVPPENNSE</sequence>
<proteinExistence type="predicted"/>
<dbReference type="InterPro" id="IPR019282">
    <property type="entry name" value="Glycoamylase-like_cons_dom"/>
</dbReference>
<reference evidence="9" key="1">
    <citation type="submission" date="2016-11" db="EMBL/GenBank/DDBJ databases">
        <authorList>
            <person name="Varghese N."/>
            <person name="Submissions S."/>
        </authorList>
    </citation>
    <scope>NUCLEOTIDE SEQUENCE [LARGE SCALE GENOMIC DNA]</scope>
    <source>
        <strain evidence="9">CGMCC 1.7063</strain>
    </source>
</reference>
<dbReference type="InterPro" id="IPR037824">
    <property type="entry name" value="GH94N_2_NdvB"/>
</dbReference>
<dbReference type="Gene3D" id="2.60.420.10">
    <property type="entry name" value="Maltose phosphorylase, domain 3"/>
    <property type="match status" value="1"/>
</dbReference>
<dbReference type="Gene3D" id="2.70.98.40">
    <property type="entry name" value="Glycoside hydrolase, family 65, N-terminal domain"/>
    <property type="match status" value="2"/>
</dbReference>
<keyword evidence="2" id="KW-0808">Transferase</keyword>
<dbReference type="Pfam" id="PF10091">
    <property type="entry name" value="Glycoamylase"/>
    <property type="match status" value="1"/>
</dbReference>